<keyword evidence="3" id="KW-1185">Reference proteome</keyword>
<accession>A0A2C5ZMU6</accession>
<dbReference type="InterPro" id="IPR052109">
    <property type="entry name" value="SRRM_Domain-Containing"/>
</dbReference>
<gene>
    <name evidence="2" type="ORF">CDD80_2115</name>
</gene>
<dbReference type="OrthoDB" id="5395390at2759"/>
<dbReference type="AlphaFoldDB" id="A0A2C5ZMU6"/>
<dbReference type="InterPro" id="IPR032675">
    <property type="entry name" value="LRR_dom_sf"/>
</dbReference>
<feature type="compositionally biased region" description="Acidic residues" evidence="1">
    <location>
        <begin position="611"/>
        <end position="626"/>
    </location>
</feature>
<dbReference type="InterPro" id="IPR001611">
    <property type="entry name" value="Leu-rich_rpt"/>
</dbReference>
<evidence type="ECO:0000313" key="2">
    <source>
        <dbReference type="EMBL" id="PHH81130.1"/>
    </source>
</evidence>
<dbReference type="PROSITE" id="PS51450">
    <property type="entry name" value="LRR"/>
    <property type="match status" value="1"/>
</dbReference>
<dbReference type="EMBL" id="NJES01000002">
    <property type="protein sequence ID" value="PHH81130.1"/>
    <property type="molecule type" value="Genomic_DNA"/>
</dbReference>
<organism evidence="2 3">
    <name type="scientific">Ophiocordyceps camponoti-rufipedis</name>
    <dbReference type="NCBI Taxonomy" id="2004952"/>
    <lineage>
        <taxon>Eukaryota</taxon>
        <taxon>Fungi</taxon>
        <taxon>Dikarya</taxon>
        <taxon>Ascomycota</taxon>
        <taxon>Pezizomycotina</taxon>
        <taxon>Sordariomycetes</taxon>
        <taxon>Hypocreomycetidae</taxon>
        <taxon>Hypocreales</taxon>
        <taxon>Ophiocordycipitaceae</taxon>
        <taxon>Ophiocordyceps</taxon>
    </lineage>
</organism>
<dbReference type="PANTHER" id="PTHR34755">
    <property type="entry name" value="SERINE/ARGININE REPETITIVE MATRIX PROTEIN 3-RELATED"/>
    <property type="match status" value="1"/>
</dbReference>
<dbReference type="Gene3D" id="3.80.10.10">
    <property type="entry name" value="Ribonuclease Inhibitor"/>
    <property type="match status" value="1"/>
</dbReference>
<protein>
    <submittedName>
        <fullName evidence="2">Uncharacterized protein</fullName>
    </submittedName>
</protein>
<dbReference type="SUPFAM" id="SSF52047">
    <property type="entry name" value="RNI-like"/>
    <property type="match status" value="1"/>
</dbReference>
<comment type="caution">
    <text evidence="2">The sequence shown here is derived from an EMBL/GenBank/DDBJ whole genome shotgun (WGS) entry which is preliminary data.</text>
</comment>
<feature type="compositionally biased region" description="Low complexity" evidence="1">
    <location>
        <begin position="31"/>
        <end position="44"/>
    </location>
</feature>
<evidence type="ECO:0000313" key="3">
    <source>
        <dbReference type="Proteomes" id="UP000226431"/>
    </source>
</evidence>
<feature type="region of interest" description="Disordered" evidence="1">
    <location>
        <begin position="1"/>
        <end position="114"/>
    </location>
</feature>
<proteinExistence type="predicted"/>
<feature type="compositionally biased region" description="Basic residues" evidence="1">
    <location>
        <begin position="15"/>
        <end position="30"/>
    </location>
</feature>
<feature type="compositionally biased region" description="Basic residues" evidence="1">
    <location>
        <begin position="593"/>
        <end position="602"/>
    </location>
</feature>
<dbReference type="PANTHER" id="PTHR34755:SF4">
    <property type="entry name" value="F-BOX DOMAIN-CONTAINING PROTEIN"/>
    <property type="match status" value="1"/>
</dbReference>
<feature type="compositionally biased region" description="Basic residues" evidence="1">
    <location>
        <begin position="57"/>
        <end position="66"/>
    </location>
</feature>
<evidence type="ECO:0000256" key="1">
    <source>
        <dbReference type="SAM" id="MobiDB-lite"/>
    </source>
</evidence>
<feature type="region of interest" description="Disordered" evidence="1">
    <location>
        <begin position="536"/>
        <end position="643"/>
    </location>
</feature>
<dbReference type="Proteomes" id="UP000226431">
    <property type="component" value="Unassembled WGS sequence"/>
</dbReference>
<name>A0A2C5ZMU6_9HYPO</name>
<sequence>MVATRKSARSDTRGAHRRKSGRVSRQRRRASSSSSNNDDQGSDFQPDDDAPYPSRKENKRGRKRRTPPIDVDVDFDDAISTPSGPSRRGSQEPQAKSRQPATLPDEPESTSLIPNWKDPRITFDCWTSIFSYAATSASADGLSTSWLVQAATTCHAFAEPALTALYRCPTIKTTLKAKRLAALLDRPPSETLFNYRVKVETLYINVHIVPQALMYQLVHPLGRLKELLIYTPLDQPPYRELETTLRWLYTEDVFRSLAAAEADSSKAEAKSFPTMLKSWEWSGRFIGGYVSDAMSLVSIHDSWSFSSLTKLSFTNFQLPSLNNVRLRPDSDEEALRAEQEDGRMVEAVALAISRLKYLDHLVFESSTVLNDRLLPLLPKNLAHLELINCWEVNSEDLAEFLTTHGSRLRTLNLMHNQSLDLSFLTTLSETCPNLRELRINMSYYRHHESFNDSDPMYAWALLPTQIPQWPPSLRVISIEHIGNWSVEAAQVFFQSLIDSAPRLPCLRHLSIKTRLDIPWQLRATMRREWRTTMEKVFLRPTASPRPHTSLHPPMADDVQPPRAPKRRRTTATSPPSRRSGRIAAANVGSRISSSKRLRHRQQARPSYKDPDTDEDEAYEEDTDDGDAQNVSSAASADGESGPAIQGLCETVNIQFDNQKVRELQWGMEDFVDLDEKAESEDEWEGDED</sequence>
<reference evidence="2 3" key="1">
    <citation type="submission" date="2017-06" db="EMBL/GenBank/DDBJ databases">
        <title>Ant-infecting Ophiocordyceps genomes reveal a high diversity of potential behavioral manipulation genes and a possible major role for enterotoxins.</title>
        <authorList>
            <person name="De Bekker C."/>
            <person name="Evans H.C."/>
            <person name="Brachmann A."/>
            <person name="Hughes D.P."/>
        </authorList>
    </citation>
    <scope>NUCLEOTIDE SEQUENCE [LARGE SCALE GENOMIC DNA]</scope>
    <source>
        <strain evidence="2 3">Map16</strain>
    </source>
</reference>
<feature type="compositionally biased region" description="Polar residues" evidence="1">
    <location>
        <begin position="91"/>
        <end position="100"/>
    </location>
</feature>
<dbReference type="STRING" id="2004952.A0A2C5ZMU6"/>